<dbReference type="Bgee" id="ENSMODG00000005172">
    <property type="expression patterns" value="Expressed in spermatocyte and 5 other cell types or tissues"/>
</dbReference>
<evidence type="ECO:0000313" key="5">
    <source>
        <dbReference type="Ensembl" id="ENSMODP00000056241.1"/>
    </source>
</evidence>
<evidence type="ECO:0000313" key="6">
    <source>
        <dbReference type="Proteomes" id="UP000002280"/>
    </source>
</evidence>
<dbReference type="InterPro" id="IPR045206">
    <property type="entry name" value="Maestro_heat-like_prot"/>
</dbReference>
<feature type="domain" description="MROH2B-like HEAT-repeats" evidence="3">
    <location>
        <begin position="172"/>
        <end position="300"/>
    </location>
</feature>
<gene>
    <name evidence="5" type="primary">LOC103099712</name>
</gene>
<dbReference type="InterPro" id="IPR055406">
    <property type="entry name" value="HEAT_Maestro"/>
</dbReference>
<organism evidence="5 6">
    <name type="scientific">Monodelphis domestica</name>
    <name type="common">Gray short-tailed opossum</name>
    <dbReference type="NCBI Taxonomy" id="13616"/>
    <lineage>
        <taxon>Eukaryota</taxon>
        <taxon>Metazoa</taxon>
        <taxon>Chordata</taxon>
        <taxon>Craniata</taxon>
        <taxon>Vertebrata</taxon>
        <taxon>Euteleostomi</taxon>
        <taxon>Mammalia</taxon>
        <taxon>Metatheria</taxon>
        <taxon>Didelphimorphia</taxon>
        <taxon>Didelphidae</taxon>
        <taxon>Monodelphis</taxon>
    </lineage>
</organism>
<dbReference type="InterPro" id="IPR016024">
    <property type="entry name" value="ARM-type_fold"/>
</dbReference>
<feature type="domain" description="Maestro-like HEAT-repeats" evidence="2">
    <location>
        <begin position="436"/>
        <end position="668"/>
    </location>
</feature>
<dbReference type="PANTHER" id="PTHR23120:SF6">
    <property type="entry name" value="MAESTRO HEAT-LIKE REPEAT FAMILY MEMBER 5"/>
    <property type="match status" value="1"/>
</dbReference>
<dbReference type="Pfam" id="PF21047">
    <property type="entry name" value="HEAT_Maestro"/>
    <property type="match status" value="1"/>
</dbReference>
<reference evidence="5 6" key="1">
    <citation type="journal article" date="2007" name="Nature">
        <title>Genome of the marsupial Monodelphis domestica reveals innovation in non-coding sequences.</title>
        <authorList>
            <person name="Mikkelsen T.S."/>
            <person name="Wakefield M.J."/>
            <person name="Aken B."/>
            <person name="Amemiya C.T."/>
            <person name="Chang J.L."/>
            <person name="Duke S."/>
            <person name="Garber M."/>
            <person name="Gentles A.J."/>
            <person name="Goodstadt L."/>
            <person name="Heger A."/>
            <person name="Jurka J."/>
            <person name="Kamal M."/>
            <person name="Mauceli E."/>
            <person name="Searle S.M."/>
            <person name="Sharpe T."/>
            <person name="Baker M.L."/>
            <person name="Batzer M.A."/>
            <person name="Benos P.V."/>
            <person name="Belov K."/>
            <person name="Clamp M."/>
            <person name="Cook A."/>
            <person name="Cuff J."/>
            <person name="Das R."/>
            <person name="Davidow L."/>
            <person name="Deakin J.E."/>
            <person name="Fazzari M.J."/>
            <person name="Glass J.L."/>
            <person name="Grabherr M."/>
            <person name="Greally J.M."/>
            <person name="Gu W."/>
            <person name="Hore T.A."/>
            <person name="Huttley G.A."/>
            <person name="Kleber M."/>
            <person name="Jirtle R.L."/>
            <person name="Koina E."/>
            <person name="Lee J.T."/>
            <person name="Mahony S."/>
            <person name="Marra M.A."/>
            <person name="Miller R.D."/>
            <person name="Nicholls R.D."/>
            <person name="Oda M."/>
            <person name="Papenfuss A.T."/>
            <person name="Parra Z.E."/>
            <person name="Pollock D.D."/>
            <person name="Ray D.A."/>
            <person name="Schein J.E."/>
            <person name="Speed T.P."/>
            <person name="Thompson K."/>
            <person name="VandeBerg J.L."/>
            <person name="Wade C.M."/>
            <person name="Walker J.A."/>
            <person name="Waters P.D."/>
            <person name="Webber C."/>
            <person name="Weidman J.R."/>
            <person name="Xie X."/>
            <person name="Zody M.C."/>
            <person name="Baldwin J."/>
            <person name="Abdouelleil A."/>
            <person name="Abdulkadir J."/>
            <person name="Abebe A."/>
            <person name="Abera B."/>
            <person name="Abreu J."/>
            <person name="Acer S.C."/>
            <person name="Aftuck L."/>
            <person name="Alexander A."/>
            <person name="An P."/>
            <person name="Anderson E."/>
            <person name="Anderson S."/>
            <person name="Arachi H."/>
            <person name="Azer M."/>
            <person name="Bachantsang P."/>
            <person name="Barry A."/>
            <person name="Bayul T."/>
            <person name="Berlin A."/>
            <person name="Bessette D."/>
            <person name="Bloom T."/>
            <person name="Bloom T."/>
            <person name="Boguslavskiy L."/>
            <person name="Bonnet C."/>
            <person name="Boukhgalter B."/>
            <person name="Bourzgui I."/>
            <person name="Brown A."/>
            <person name="Cahill P."/>
            <person name="Channer S."/>
            <person name="Cheshatsang Y."/>
            <person name="Chuda L."/>
            <person name="Citroen M."/>
            <person name="Collymore A."/>
            <person name="Cooke P."/>
            <person name="Costello M."/>
            <person name="D'Aco K."/>
            <person name="Daza R."/>
            <person name="De Haan G."/>
            <person name="DeGray S."/>
            <person name="DeMaso C."/>
            <person name="Dhargay N."/>
            <person name="Dooley K."/>
            <person name="Dooley E."/>
            <person name="Doricent M."/>
            <person name="Dorje P."/>
            <person name="Dorjee K."/>
            <person name="Dupes A."/>
            <person name="Elong R."/>
            <person name="Falk J."/>
            <person name="Farina A."/>
            <person name="Faro S."/>
            <person name="Ferguson D."/>
            <person name="Fisher S."/>
            <person name="Foley C.D."/>
            <person name="Franke A."/>
            <person name="Friedrich D."/>
            <person name="Gadbois L."/>
            <person name="Gearin G."/>
            <person name="Gearin C.R."/>
            <person name="Giannoukos G."/>
            <person name="Goode T."/>
            <person name="Graham J."/>
            <person name="Grandbois E."/>
            <person name="Grewal S."/>
            <person name="Gyaltsen K."/>
            <person name="Hafez N."/>
            <person name="Hagos B."/>
            <person name="Hall J."/>
            <person name="Henson C."/>
            <person name="Hollinger A."/>
            <person name="Honan T."/>
            <person name="Huard M.D."/>
            <person name="Hughes L."/>
            <person name="Hurhula B."/>
            <person name="Husby M.E."/>
            <person name="Kamat A."/>
            <person name="Kanga B."/>
            <person name="Kashin S."/>
            <person name="Khazanovich D."/>
            <person name="Kisner P."/>
            <person name="Lance K."/>
            <person name="Lara M."/>
            <person name="Lee W."/>
            <person name="Lennon N."/>
            <person name="Letendre F."/>
            <person name="LeVine R."/>
            <person name="Lipovsky A."/>
            <person name="Liu X."/>
            <person name="Liu J."/>
            <person name="Liu S."/>
            <person name="Lokyitsang T."/>
            <person name="Lokyitsang Y."/>
            <person name="Lubonja R."/>
            <person name="Lui A."/>
            <person name="MacDonald P."/>
            <person name="Magnisalis V."/>
            <person name="Maru K."/>
            <person name="Matthews C."/>
            <person name="McCusker W."/>
            <person name="McDonough S."/>
            <person name="Mehta T."/>
            <person name="Meldrim J."/>
            <person name="Meneus L."/>
            <person name="Mihai O."/>
            <person name="Mihalev A."/>
            <person name="Mihova T."/>
            <person name="Mittelman R."/>
            <person name="Mlenga V."/>
            <person name="Montmayeur A."/>
            <person name="Mulrain L."/>
            <person name="Navidi A."/>
            <person name="Naylor J."/>
            <person name="Negash T."/>
            <person name="Nguyen T."/>
            <person name="Nguyen N."/>
            <person name="Nicol R."/>
            <person name="Norbu C."/>
            <person name="Norbu N."/>
            <person name="Novod N."/>
            <person name="O'Neill B."/>
            <person name="Osman S."/>
            <person name="Markiewicz E."/>
            <person name="Oyono O.L."/>
            <person name="Patti C."/>
            <person name="Phunkhang P."/>
            <person name="Pierre F."/>
            <person name="Priest M."/>
            <person name="Raghuraman S."/>
            <person name="Rege F."/>
            <person name="Reyes R."/>
            <person name="Rise C."/>
            <person name="Rogov P."/>
            <person name="Ross K."/>
            <person name="Ryan E."/>
            <person name="Settipalli S."/>
            <person name="Shea T."/>
            <person name="Sherpa N."/>
            <person name="Shi L."/>
            <person name="Shih D."/>
            <person name="Sparrow T."/>
            <person name="Spaulding J."/>
            <person name="Stalker J."/>
            <person name="Stange-Thomann N."/>
            <person name="Stavropoulos S."/>
            <person name="Stone C."/>
            <person name="Strader C."/>
            <person name="Tesfaye S."/>
            <person name="Thomson T."/>
            <person name="Thoulutsang Y."/>
            <person name="Thoulutsang D."/>
            <person name="Topham K."/>
            <person name="Topping I."/>
            <person name="Tsamla T."/>
            <person name="Vassiliev H."/>
            <person name="Vo A."/>
            <person name="Wangchuk T."/>
            <person name="Wangdi T."/>
            <person name="Weiand M."/>
            <person name="Wilkinson J."/>
            <person name="Wilson A."/>
            <person name="Yadav S."/>
            <person name="Young G."/>
            <person name="Yu Q."/>
            <person name="Zembek L."/>
            <person name="Zhong D."/>
            <person name="Zimmer A."/>
            <person name="Zwirko Z."/>
            <person name="Jaffe D.B."/>
            <person name="Alvarez P."/>
            <person name="Brockman W."/>
            <person name="Butler J."/>
            <person name="Chin C."/>
            <person name="Gnerre S."/>
            <person name="MacCallum I."/>
            <person name="Graves J.A."/>
            <person name="Ponting C.P."/>
            <person name="Breen M."/>
            <person name="Samollow P.B."/>
            <person name="Lander E.S."/>
            <person name="Lindblad-Toh K."/>
        </authorList>
    </citation>
    <scope>NUCLEOTIDE SEQUENCE [LARGE SCALE GENOMIC DNA]</scope>
</reference>
<reference evidence="5" key="2">
    <citation type="submission" date="2025-08" db="UniProtKB">
        <authorList>
            <consortium name="Ensembl"/>
        </authorList>
    </citation>
    <scope>IDENTIFICATION</scope>
</reference>
<dbReference type="Ensembl" id="ENSMODT00000074875.1">
    <property type="protein sequence ID" value="ENSMODP00000056241.1"/>
    <property type="gene ID" value="ENSMODG00000005172.4"/>
</dbReference>
<dbReference type="GeneTree" id="ENSGT00940000162865"/>
<protein>
    <submittedName>
        <fullName evidence="5">Maestro heat-like repeat family member 5</fullName>
    </submittedName>
</protein>
<dbReference type="Pfam" id="PF23227">
    <property type="entry name" value="HEAT_MROH2B_C"/>
    <property type="match status" value="1"/>
</dbReference>
<name>A0A5F8HAV0_MONDO</name>
<accession>A0A5F8HAV0</accession>
<keyword evidence="1" id="KW-0677">Repeat</keyword>
<evidence type="ECO:0000259" key="3">
    <source>
        <dbReference type="Pfam" id="PF23210"/>
    </source>
</evidence>
<dbReference type="InterPro" id="IPR055408">
    <property type="entry name" value="HEAT_MROH2B-like"/>
</dbReference>
<sequence>MAHRSSVSYPKHFSLHIFDTAHGESPIFSRLTLPTKSKTFTRLSQLCPRKILPLYHGELKVVSLGNTKDTDFLGLEFRCCYPIFFKNAEESSVEPSLEKIEVFTEEARNAGEAMCVKSLQPLGMNRCHQMIASMSKLCEMARSHPGILLTMIKQYLHENKEVGEMAAHSFTENWREGLSREMSKWKQNHSGQSSKKVCLYTYYGVVLRESDNVQEIKEHLSTLLGTSHQRALQREGMALTIGLVATRQLHITCAVLEEFILGKTPILKIDQHLEDIHWKWASSTVLLCCGHEASRTTDNILSLADSIGSQITWHSQRSHWKLIEQEPRDTLCTSACQDAMLAVAGLSKLKPPLEVKEKSEFLHPCFQSVLPLPLVESPEKHSSLMTNPPSIQVLYKQTMHTLDQVLQGFLFKTPSPGEVQYILEQMVAWMDSELPHERQRAVKSSTALLKFVVEQFRPKSQMKFTRMGYLVGMFGMFCNDPNEDTRVLAMDGVFYLYTILLQQKGHSLEADTKLKEKRKMQLFQHPNKASILDNMTSLGNSFQIVKAFADHFEVSQLNELMMTMVDGLKKNSFSQARTAAQMLSVIFKCYGTQLTEVADIGKKIYLQLSLIESIAVKKAALKAISLLVQHHTQELVFTFLEFSVLMNRDAVDLWRAMGSNPQVCPKVLHFLLKKLENRPSLTELSKLEGTYSESLAAMNTLYEIIFAPEYKNALKKVFPQLFFAMVTQIHYMFEFNKQDEDHYAYFKGDFTSVHTTKLSPQSTSVEAVKSLFSKNGFWQEFAYLELQDAWIQLATPISFCQGVSMLSRAMVDYDCPYIPGIMCHSMKMSRNEEERQRIVAMIFFTEFLRSPLGSRMVTHREVLNRLRKGIKDPCVMVRVISFHGFSNVAYSLEKGSLLQGQLLAFLNALYDPKEKVVLASLYSLTNVLYQIDKRDLIPLCVDVALSLRPFFDDDRAIIRSNSIYVFGSLVGRMESKDSPQLKDQVCRSLIPLLFHFMDQEEDVVKKAKFAFFRCASFLQWAELEKLFHRIAWEEGLRALHSIWKCFMENMFHKMDLFLSQALSYTRSKQWNIRIAAVLYIAFAQLEEDQEKFIQHMAAAHISSLKRLVHLP</sequence>
<feature type="domain" description="Maestro/Maestro-like HEAT-repeats" evidence="4">
    <location>
        <begin position="862"/>
        <end position="1104"/>
    </location>
</feature>
<proteinExistence type="predicted"/>
<dbReference type="SUPFAM" id="SSF48371">
    <property type="entry name" value="ARM repeat"/>
    <property type="match status" value="1"/>
</dbReference>
<dbReference type="Proteomes" id="UP000002280">
    <property type="component" value="Chromosome X"/>
</dbReference>
<keyword evidence="6" id="KW-1185">Reference proteome</keyword>
<dbReference type="Pfam" id="PF23210">
    <property type="entry name" value="HEAT_Maestro_2"/>
    <property type="match status" value="2"/>
</dbReference>
<dbReference type="InterPro" id="IPR011989">
    <property type="entry name" value="ARM-like"/>
</dbReference>
<evidence type="ECO:0000259" key="4">
    <source>
        <dbReference type="Pfam" id="PF23227"/>
    </source>
</evidence>
<dbReference type="InterPro" id="IPR048465">
    <property type="entry name" value="Maestro-like_HEAT"/>
</dbReference>
<reference evidence="5" key="3">
    <citation type="submission" date="2025-09" db="UniProtKB">
        <authorList>
            <consortium name="Ensembl"/>
        </authorList>
    </citation>
    <scope>IDENTIFICATION</scope>
</reference>
<feature type="domain" description="MROH2B-like HEAT-repeats" evidence="3">
    <location>
        <begin position="321"/>
        <end position="411"/>
    </location>
</feature>
<dbReference type="PANTHER" id="PTHR23120">
    <property type="entry name" value="MAESTRO-RELATED HEAT DOMAIN-CONTAINING"/>
    <property type="match status" value="1"/>
</dbReference>
<dbReference type="AlphaFoldDB" id="A0A5F8HAV0"/>
<evidence type="ECO:0000259" key="2">
    <source>
        <dbReference type="Pfam" id="PF21047"/>
    </source>
</evidence>
<evidence type="ECO:0000256" key="1">
    <source>
        <dbReference type="ARBA" id="ARBA00022737"/>
    </source>
</evidence>
<dbReference type="Gene3D" id="1.25.10.10">
    <property type="entry name" value="Leucine-rich Repeat Variant"/>
    <property type="match status" value="1"/>
</dbReference>